<dbReference type="AlphaFoldDB" id="A0A365YGC8"/>
<evidence type="ECO:0000313" key="2">
    <source>
        <dbReference type="EMBL" id="RBM01766.1"/>
    </source>
</evidence>
<feature type="compositionally biased region" description="Pro residues" evidence="1">
    <location>
        <begin position="156"/>
        <end position="165"/>
    </location>
</feature>
<evidence type="ECO:0000313" key="3">
    <source>
        <dbReference type="Proteomes" id="UP000252167"/>
    </source>
</evidence>
<keyword evidence="3" id="KW-1185">Reference proteome</keyword>
<gene>
    <name evidence="2" type="ORF">C1H84_07950</name>
</gene>
<accession>A0A365YGC8</accession>
<proteinExistence type="predicted"/>
<dbReference type="Proteomes" id="UP000252167">
    <property type="component" value="Unassembled WGS sequence"/>
</dbReference>
<comment type="caution">
    <text evidence="2">The sequence shown here is derived from an EMBL/GenBank/DDBJ whole genome shotgun (WGS) entry which is preliminary data.</text>
</comment>
<feature type="region of interest" description="Disordered" evidence="1">
    <location>
        <begin position="149"/>
        <end position="185"/>
    </location>
</feature>
<dbReference type="EMBL" id="POAF01000003">
    <property type="protein sequence ID" value="RBM01766.1"/>
    <property type="molecule type" value="Genomic_DNA"/>
</dbReference>
<dbReference type="RefSeq" id="WP_113607068.1">
    <property type="nucleotide sequence ID" value="NZ_POAF01000003.1"/>
</dbReference>
<name>A0A365YGC8_9MICC</name>
<reference evidence="2 3" key="1">
    <citation type="submission" date="2018-01" db="EMBL/GenBank/DDBJ databases">
        <title>Glutamicibacter soli strain NHPC-3 Whole genome sequence and assembly.</title>
        <authorList>
            <person name="Choudhury P."/>
            <person name="Gupta D."/>
            <person name="Sengupta K."/>
            <person name="Jawed A."/>
            <person name="Sultana N."/>
            <person name="Saha P."/>
        </authorList>
    </citation>
    <scope>NUCLEOTIDE SEQUENCE [LARGE SCALE GENOMIC DNA]</scope>
    <source>
        <strain evidence="2 3">NHPC-3</strain>
    </source>
</reference>
<sequence>MKFAAPTRAMLSVVLAGSLLGAGTPGAHGDGDDPRGLSYSVDGGEFRESPGELFGGEIRLVPGDRLTGELSIRNDRPHPIEVTVKPVVSAPAAGLKFAVAGNPTMRLDPQQRANFALEASLPVSAGNSSQDRERSLSLDISAIEVAGGIPQEPESPEAPQPPGSPHSPDVEGDRPPDELGSTGFSGWAIPLALGMAGAGATLYLRSKQHGAQAQAPQGASQ</sequence>
<feature type="compositionally biased region" description="Basic and acidic residues" evidence="1">
    <location>
        <begin position="168"/>
        <end position="177"/>
    </location>
</feature>
<evidence type="ECO:0000256" key="1">
    <source>
        <dbReference type="SAM" id="MobiDB-lite"/>
    </source>
</evidence>
<protein>
    <submittedName>
        <fullName evidence="2">Uncharacterized protein</fullName>
    </submittedName>
</protein>
<organism evidence="2 3">
    <name type="scientific">Glutamicibacter soli</name>
    <dbReference type="NCBI Taxonomy" id="453836"/>
    <lineage>
        <taxon>Bacteria</taxon>
        <taxon>Bacillati</taxon>
        <taxon>Actinomycetota</taxon>
        <taxon>Actinomycetes</taxon>
        <taxon>Micrococcales</taxon>
        <taxon>Micrococcaceae</taxon>
        <taxon>Glutamicibacter</taxon>
    </lineage>
</organism>